<name>A0AAV5QPX6_9ASCO</name>
<evidence type="ECO:0000259" key="6">
    <source>
        <dbReference type="Pfam" id="PF02544"/>
    </source>
</evidence>
<keyword evidence="4 5" id="KW-0472">Membrane</keyword>
<dbReference type="GeneID" id="90074808"/>
<dbReference type="PANTHER" id="PTHR14624:SF0">
    <property type="entry name" value="POLYPRENOL REDUCTASE"/>
    <property type="match status" value="1"/>
</dbReference>
<keyword evidence="5" id="KW-0521">NADP</keyword>
<feature type="domain" description="3-oxo-5-alpha-steroid 4-dehydrogenase C-terminal" evidence="6">
    <location>
        <begin position="172"/>
        <end position="287"/>
    </location>
</feature>
<comment type="pathway">
    <text evidence="5">Protein modification; protein glycosylation.</text>
</comment>
<sequence length="287" mass="32704">MLNQAIQSGFVIGILSVVSAASWEPLRPMLDYGKTLKISSKNPLLDIYVPKQWFIHFYLLSSALSGLNYCILQYSTRVDPAYISMLDWWCRANPLDGAACYAAIIAMSIHSLRRTVECTSVSKFSDHSKIHVSHYLVGIFFYAGVNLTVTTSLIVHCIDQRPLFNDPKLFFCNPINVLLMAIFLVVQYRQFCHHKILSKTIKYNHPQGGLFCLVSSPHYFDEILIYLIINLLVFVNSGVNITFVLVEIWIIVNLSTSAINTHNFYRQQKSKHPKSYVAPYAIIPYVL</sequence>
<evidence type="ECO:0000313" key="8">
    <source>
        <dbReference type="Proteomes" id="UP001360560"/>
    </source>
</evidence>
<keyword evidence="5" id="KW-0256">Endoplasmic reticulum</keyword>
<feature type="transmembrane region" description="Helical" evidence="5">
    <location>
        <begin position="53"/>
        <end position="72"/>
    </location>
</feature>
<dbReference type="PROSITE" id="PS50244">
    <property type="entry name" value="S5A_REDUCTASE"/>
    <property type="match status" value="1"/>
</dbReference>
<evidence type="ECO:0000256" key="5">
    <source>
        <dbReference type="RuleBase" id="RU367081"/>
    </source>
</evidence>
<comment type="caution">
    <text evidence="7">The sequence shown here is derived from an EMBL/GenBank/DDBJ whole genome shotgun (WGS) entry which is preliminary data.</text>
</comment>
<dbReference type="GO" id="GO:0006488">
    <property type="term" value="P:dolichol-linked oligosaccharide biosynthetic process"/>
    <property type="evidence" value="ECO:0007669"/>
    <property type="project" value="UniProtKB-UniRule"/>
</dbReference>
<dbReference type="RefSeq" id="XP_064853829.1">
    <property type="nucleotide sequence ID" value="XM_064997757.1"/>
</dbReference>
<dbReference type="GO" id="GO:0003865">
    <property type="term" value="F:3-oxo-5-alpha-steroid 4-dehydrogenase activity"/>
    <property type="evidence" value="ECO:0007669"/>
    <property type="project" value="TreeGrafter"/>
</dbReference>
<gene>
    <name evidence="7" type="ORF">DASC09_041580</name>
</gene>
<proteinExistence type="inferred from homology"/>
<evidence type="ECO:0000256" key="2">
    <source>
        <dbReference type="ARBA" id="ARBA00022692"/>
    </source>
</evidence>
<reference evidence="7 8" key="1">
    <citation type="journal article" date="2023" name="Elife">
        <title>Identification of key yeast species and microbe-microbe interactions impacting larval growth of Drosophila in the wild.</title>
        <authorList>
            <person name="Mure A."/>
            <person name="Sugiura Y."/>
            <person name="Maeda R."/>
            <person name="Honda K."/>
            <person name="Sakurai N."/>
            <person name="Takahashi Y."/>
            <person name="Watada M."/>
            <person name="Katoh T."/>
            <person name="Gotoh A."/>
            <person name="Gotoh Y."/>
            <person name="Taniguchi I."/>
            <person name="Nakamura K."/>
            <person name="Hayashi T."/>
            <person name="Katayama T."/>
            <person name="Uemura T."/>
            <person name="Hattori Y."/>
        </authorList>
    </citation>
    <scope>NUCLEOTIDE SEQUENCE [LARGE SCALE GENOMIC DNA]</scope>
    <source>
        <strain evidence="7 8">SC-9</strain>
    </source>
</reference>
<keyword evidence="3 5" id="KW-1133">Transmembrane helix</keyword>
<keyword evidence="5" id="KW-0560">Oxidoreductase</keyword>
<dbReference type="InterPro" id="IPR001104">
    <property type="entry name" value="3-oxo-5_a-steroid_4-DH_C"/>
</dbReference>
<dbReference type="PANTHER" id="PTHR14624">
    <property type="entry name" value="DFG10 PROTEIN"/>
    <property type="match status" value="1"/>
</dbReference>
<dbReference type="GO" id="GO:0016095">
    <property type="term" value="P:polyprenol catabolic process"/>
    <property type="evidence" value="ECO:0007669"/>
    <property type="project" value="UniProtKB-UniRule"/>
</dbReference>
<dbReference type="Proteomes" id="UP001360560">
    <property type="component" value="Unassembled WGS sequence"/>
</dbReference>
<evidence type="ECO:0000256" key="1">
    <source>
        <dbReference type="ARBA" id="ARBA00004127"/>
    </source>
</evidence>
<dbReference type="EMBL" id="BTFZ01000011">
    <property type="protein sequence ID" value="GMM36833.1"/>
    <property type="molecule type" value="Genomic_DNA"/>
</dbReference>
<evidence type="ECO:0000313" key="7">
    <source>
        <dbReference type="EMBL" id="GMM36833.1"/>
    </source>
</evidence>
<comment type="function">
    <text evidence="5">Plays a key role in early steps of protein N-linked glycosylation by being involved in the conversion of polyprenol into dolichol. Acts as a polyprenal reductase that mediates the reduction of polyprenal into dolichal in a NADP-dependent mechanism. Dolichols are required for the synthesis of dolichol-linked monosaccharides and the oligosaccharide precursor used for N-glycosylation.</text>
</comment>
<feature type="transmembrane region" description="Helical" evidence="5">
    <location>
        <begin position="223"/>
        <end position="252"/>
    </location>
</feature>
<organism evidence="7 8">
    <name type="scientific">Saccharomycopsis crataegensis</name>
    <dbReference type="NCBI Taxonomy" id="43959"/>
    <lineage>
        <taxon>Eukaryota</taxon>
        <taxon>Fungi</taxon>
        <taxon>Dikarya</taxon>
        <taxon>Ascomycota</taxon>
        <taxon>Saccharomycotina</taxon>
        <taxon>Saccharomycetes</taxon>
        <taxon>Saccharomycopsidaceae</taxon>
        <taxon>Saccharomycopsis</taxon>
    </lineage>
</organism>
<dbReference type="GO" id="GO:0160198">
    <property type="term" value="F:polyprenal reductase activity"/>
    <property type="evidence" value="ECO:0007669"/>
    <property type="project" value="UniProtKB-EC"/>
</dbReference>
<comment type="similarity">
    <text evidence="5">Belongs to the steroid 5-alpha reductase family. Polyprenal reductase subfamily.</text>
</comment>
<comment type="catalytic activity">
    <reaction evidence="5">
        <text>a di-trans,poly-cis-dolichal + NADP(+) = a di-trans,poly-cis-polyprenal + NADPH + H(+)</text>
        <dbReference type="Rhea" id="RHEA:80727"/>
        <dbReference type="Rhea" id="RHEA-COMP:19536"/>
        <dbReference type="Rhea" id="RHEA-COMP:19537"/>
        <dbReference type="ChEBI" id="CHEBI:15378"/>
        <dbReference type="ChEBI" id="CHEBI:57783"/>
        <dbReference type="ChEBI" id="CHEBI:58349"/>
        <dbReference type="ChEBI" id="CHEBI:231623"/>
        <dbReference type="ChEBI" id="CHEBI:231637"/>
        <dbReference type="EC" id="1.3.1.94"/>
    </reaction>
    <physiologicalReaction direction="right-to-left" evidence="5">
        <dbReference type="Rhea" id="RHEA:80729"/>
    </physiologicalReaction>
</comment>
<dbReference type="Pfam" id="PF02544">
    <property type="entry name" value="Steroid_dh"/>
    <property type="match status" value="1"/>
</dbReference>
<feature type="transmembrane region" description="Helical" evidence="5">
    <location>
        <begin position="170"/>
        <end position="188"/>
    </location>
</feature>
<dbReference type="EC" id="1.3.1.94" evidence="5"/>
<feature type="transmembrane region" description="Helical" evidence="5">
    <location>
        <begin position="132"/>
        <end position="158"/>
    </location>
</feature>
<keyword evidence="8" id="KW-1185">Reference proteome</keyword>
<evidence type="ECO:0000256" key="4">
    <source>
        <dbReference type="ARBA" id="ARBA00023136"/>
    </source>
</evidence>
<evidence type="ECO:0000256" key="3">
    <source>
        <dbReference type="ARBA" id="ARBA00022989"/>
    </source>
</evidence>
<accession>A0AAV5QPX6</accession>
<dbReference type="AlphaFoldDB" id="A0AAV5QPX6"/>
<dbReference type="GO" id="GO:0005789">
    <property type="term" value="C:endoplasmic reticulum membrane"/>
    <property type="evidence" value="ECO:0007669"/>
    <property type="project" value="UniProtKB-SubCell"/>
</dbReference>
<dbReference type="InterPro" id="IPR039698">
    <property type="entry name" value="Dfg10/SRD5A3"/>
</dbReference>
<protein>
    <recommendedName>
        <fullName evidence="5">Polyprenal reductase</fullName>
        <ecNumber evidence="5">1.3.1.94</ecNumber>
    </recommendedName>
</protein>
<dbReference type="GO" id="GO:0102389">
    <property type="term" value="F:polyprenol reductase activity"/>
    <property type="evidence" value="ECO:0007669"/>
    <property type="project" value="UniProtKB-UniRule"/>
</dbReference>
<comment type="subcellular location">
    <subcellularLocation>
        <location evidence="1">Endomembrane system</location>
        <topology evidence="1">Multi-pass membrane protein</topology>
    </subcellularLocation>
    <subcellularLocation>
        <location evidence="5">Endoplasmic reticulum membrane</location>
    </subcellularLocation>
</comment>
<keyword evidence="2 5" id="KW-0812">Transmembrane</keyword>